<dbReference type="PANTHER" id="PTHR13390">
    <property type="entry name" value="LIPASE"/>
    <property type="match status" value="1"/>
</dbReference>
<sequence length="283" mass="31969">DLIEIRAPDPALHVLFIPGNPGVVSFYTDFLVCLYELLGGTASVTGIGHTSHFEKNWGHGHLFSLQEQVDHKARFMEQEFKNVEVPIVLVGHSIGSYMCIELFKRRRDKVRYCICLHPFLAVNRASLTQASIAKLVRSPVLCATASFVGAILGMLPYSLSRFITRNSVGKSWSPFAIQILLSHVLKYHTLRNMLFLAKTEFETLSEKPEVDFIREKKNEMAFIFGLDDHWAPRNLSEELRKEVPDLRTLMEEGGYPHAFGCTEDGSLAIAKLVSGLIENRFDE</sequence>
<dbReference type="InterPro" id="IPR029058">
    <property type="entry name" value="AB_hydrolase_fold"/>
</dbReference>
<dbReference type="PANTHER" id="PTHR13390:SF0">
    <property type="entry name" value="LIPID DROPLET-ASSOCIATED HYDROLASE"/>
    <property type="match status" value="1"/>
</dbReference>
<dbReference type="Proteomes" id="UP000015453">
    <property type="component" value="Unassembled WGS sequence"/>
</dbReference>
<dbReference type="SUPFAM" id="SSF53474">
    <property type="entry name" value="alpha/beta-Hydrolases"/>
    <property type="match status" value="1"/>
</dbReference>
<dbReference type="InterPro" id="IPR019363">
    <property type="entry name" value="LDAH"/>
</dbReference>
<reference evidence="5 6" key="1">
    <citation type="journal article" date="2013" name="BMC Genomics">
        <title>The miniature genome of a carnivorous plant Genlisea aurea contains a low number of genes and short non-coding sequences.</title>
        <authorList>
            <person name="Leushkin E.V."/>
            <person name="Sutormin R.A."/>
            <person name="Nabieva E.R."/>
            <person name="Penin A.A."/>
            <person name="Kondrashov A.S."/>
            <person name="Logacheva M.D."/>
        </authorList>
    </citation>
    <scope>NUCLEOTIDE SEQUENCE [LARGE SCALE GENOMIC DNA]</scope>
</reference>
<evidence type="ECO:0000256" key="1">
    <source>
        <dbReference type="ARBA" id="ARBA00004502"/>
    </source>
</evidence>
<evidence type="ECO:0008006" key="7">
    <source>
        <dbReference type="Google" id="ProtNLM"/>
    </source>
</evidence>
<dbReference type="GO" id="GO:0019915">
    <property type="term" value="P:lipid storage"/>
    <property type="evidence" value="ECO:0007669"/>
    <property type="project" value="InterPro"/>
</dbReference>
<dbReference type="EMBL" id="AUSU01002047">
    <property type="protein sequence ID" value="EPS69611.1"/>
    <property type="molecule type" value="Genomic_DNA"/>
</dbReference>
<comment type="subcellular location">
    <subcellularLocation>
        <location evidence="1">Lipid droplet</location>
    </subcellularLocation>
</comment>
<comment type="caution">
    <text evidence="5">The sequence shown here is derived from an EMBL/GenBank/DDBJ whole genome shotgun (WGS) entry which is preliminary data.</text>
</comment>
<dbReference type="GO" id="GO:0005811">
    <property type="term" value="C:lipid droplet"/>
    <property type="evidence" value="ECO:0007669"/>
    <property type="project" value="UniProtKB-SubCell"/>
</dbReference>
<name>S8CX99_9LAMI</name>
<gene>
    <name evidence="5" type="ORF">M569_05154</name>
</gene>
<evidence type="ECO:0000256" key="4">
    <source>
        <dbReference type="ARBA" id="ARBA00022801"/>
    </source>
</evidence>
<proteinExistence type="inferred from homology"/>
<evidence type="ECO:0000313" key="6">
    <source>
        <dbReference type="Proteomes" id="UP000015453"/>
    </source>
</evidence>
<accession>S8CX99</accession>
<evidence type="ECO:0000256" key="2">
    <source>
        <dbReference type="ARBA" id="ARBA00008300"/>
    </source>
</evidence>
<keyword evidence="3" id="KW-0551">Lipid droplet</keyword>
<keyword evidence="4" id="KW-0378">Hydrolase</keyword>
<comment type="similarity">
    <text evidence="2">Belongs to the AB hydrolase superfamily. LDAH family.</text>
</comment>
<dbReference type="Gene3D" id="3.40.50.1820">
    <property type="entry name" value="alpha/beta hydrolase"/>
    <property type="match status" value="1"/>
</dbReference>
<evidence type="ECO:0000313" key="5">
    <source>
        <dbReference type="EMBL" id="EPS69611.1"/>
    </source>
</evidence>
<feature type="non-terminal residue" evidence="5">
    <location>
        <position position="1"/>
    </location>
</feature>
<dbReference type="OrthoDB" id="448051at2759"/>
<organism evidence="5 6">
    <name type="scientific">Genlisea aurea</name>
    <dbReference type="NCBI Taxonomy" id="192259"/>
    <lineage>
        <taxon>Eukaryota</taxon>
        <taxon>Viridiplantae</taxon>
        <taxon>Streptophyta</taxon>
        <taxon>Embryophyta</taxon>
        <taxon>Tracheophyta</taxon>
        <taxon>Spermatophyta</taxon>
        <taxon>Magnoliopsida</taxon>
        <taxon>eudicotyledons</taxon>
        <taxon>Gunneridae</taxon>
        <taxon>Pentapetalae</taxon>
        <taxon>asterids</taxon>
        <taxon>lamiids</taxon>
        <taxon>Lamiales</taxon>
        <taxon>Lentibulariaceae</taxon>
        <taxon>Genlisea</taxon>
    </lineage>
</organism>
<evidence type="ECO:0000256" key="3">
    <source>
        <dbReference type="ARBA" id="ARBA00022677"/>
    </source>
</evidence>
<dbReference type="AlphaFoldDB" id="S8CX99"/>
<protein>
    <recommendedName>
        <fullName evidence="7">Lipid droplet-associated hydrolase</fullName>
    </recommendedName>
</protein>
<dbReference type="GO" id="GO:0016298">
    <property type="term" value="F:lipase activity"/>
    <property type="evidence" value="ECO:0007669"/>
    <property type="project" value="InterPro"/>
</dbReference>
<dbReference type="Pfam" id="PF10230">
    <property type="entry name" value="LIDHydrolase"/>
    <property type="match status" value="1"/>
</dbReference>
<keyword evidence="6" id="KW-1185">Reference proteome</keyword>